<accession>A0AAD5M2N3</accession>
<keyword evidence="1" id="KW-0808">Transferase</keyword>
<keyword evidence="2" id="KW-1185">Reference proteome</keyword>
<dbReference type="EMBL" id="JAHQIW010000672">
    <property type="protein sequence ID" value="KAJ1349493.1"/>
    <property type="molecule type" value="Genomic_DNA"/>
</dbReference>
<comment type="caution">
    <text evidence="1">The sequence shown here is derived from an EMBL/GenBank/DDBJ whole genome shotgun (WGS) entry which is preliminary data.</text>
</comment>
<dbReference type="Proteomes" id="UP001196413">
    <property type="component" value="Unassembled WGS sequence"/>
</dbReference>
<dbReference type="PANTHER" id="PTHR23352">
    <property type="entry name" value="NEURAL PROLIFERATION DIFFERENTIATION AND CONTROL PROTEIN-1 NPDC-1 PROTEIN"/>
    <property type="match status" value="1"/>
</dbReference>
<sequence length="66" mass="7353">MIKFDNQFDIYVIWKSGNEKAERVGLESDAEDDGADDENNYKVYECPGLAPTGDIDVCNPNFAAHP</sequence>
<evidence type="ECO:0000313" key="1">
    <source>
        <dbReference type="EMBL" id="KAJ1349493.1"/>
    </source>
</evidence>
<dbReference type="InterPro" id="IPR009635">
    <property type="entry name" value="NPDC1"/>
</dbReference>
<dbReference type="PANTHER" id="PTHR23352:SF2">
    <property type="entry name" value="NEURAL PROLIFERATION DIFFERENTIATION AND CONTROL PROTEIN 1"/>
    <property type="match status" value="1"/>
</dbReference>
<dbReference type="Pfam" id="PF06809">
    <property type="entry name" value="NPDC1"/>
    <property type="match status" value="1"/>
</dbReference>
<dbReference type="GO" id="GO:0016020">
    <property type="term" value="C:membrane"/>
    <property type="evidence" value="ECO:0007669"/>
    <property type="project" value="InterPro"/>
</dbReference>
<proteinExistence type="predicted"/>
<organism evidence="1 2">
    <name type="scientific">Parelaphostrongylus tenuis</name>
    <name type="common">Meningeal worm</name>
    <dbReference type="NCBI Taxonomy" id="148309"/>
    <lineage>
        <taxon>Eukaryota</taxon>
        <taxon>Metazoa</taxon>
        <taxon>Ecdysozoa</taxon>
        <taxon>Nematoda</taxon>
        <taxon>Chromadorea</taxon>
        <taxon>Rhabditida</taxon>
        <taxon>Rhabditina</taxon>
        <taxon>Rhabditomorpha</taxon>
        <taxon>Strongyloidea</taxon>
        <taxon>Metastrongylidae</taxon>
        <taxon>Parelaphostrongylus</taxon>
    </lineage>
</organism>
<keyword evidence="1" id="KW-0418">Kinase</keyword>
<protein>
    <submittedName>
        <fullName evidence="1">Pantothenate kinase</fullName>
    </submittedName>
</protein>
<dbReference type="AlphaFoldDB" id="A0AAD5M2N3"/>
<name>A0AAD5M2N3_PARTN</name>
<dbReference type="GO" id="GO:0016301">
    <property type="term" value="F:kinase activity"/>
    <property type="evidence" value="ECO:0007669"/>
    <property type="project" value="UniProtKB-KW"/>
</dbReference>
<gene>
    <name evidence="1" type="primary">CAB1_1</name>
    <name evidence="1" type="ORF">KIN20_005072</name>
</gene>
<reference evidence="1" key="1">
    <citation type="submission" date="2021-06" db="EMBL/GenBank/DDBJ databases">
        <title>Parelaphostrongylus tenuis whole genome reference sequence.</title>
        <authorList>
            <person name="Garwood T.J."/>
            <person name="Larsen P.A."/>
            <person name="Fountain-Jones N.M."/>
            <person name="Garbe J.R."/>
            <person name="Macchietto M.G."/>
            <person name="Kania S.A."/>
            <person name="Gerhold R.W."/>
            <person name="Richards J.E."/>
            <person name="Wolf T.M."/>
        </authorList>
    </citation>
    <scope>NUCLEOTIDE SEQUENCE</scope>
    <source>
        <strain evidence="1">MNPRO001-30</strain>
        <tissue evidence="1">Meninges</tissue>
    </source>
</reference>
<evidence type="ECO:0000313" key="2">
    <source>
        <dbReference type="Proteomes" id="UP001196413"/>
    </source>
</evidence>